<reference evidence="4 5" key="1">
    <citation type="journal article" date="2016" name="Nat. Commun.">
        <title>Thousands of microbial genomes shed light on interconnected biogeochemical processes in an aquifer system.</title>
        <authorList>
            <person name="Anantharaman K."/>
            <person name="Brown C.T."/>
            <person name="Hug L.A."/>
            <person name="Sharon I."/>
            <person name="Castelle C.J."/>
            <person name="Probst A.J."/>
            <person name="Thomas B.C."/>
            <person name="Singh A."/>
            <person name="Wilkins M.J."/>
            <person name="Karaoz U."/>
            <person name="Brodie E.L."/>
            <person name="Williams K.H."/>
            <person name="Hubbard S.S."/>
            <person name="Banfield J.F."/>
        </authorList>
    </citation>
    <scope>NUCLEOTIDE SEQUENCE [LARGE SCALE GENOMIC DNA]</scope>
</reference>
<dbReference type="EMBL" id="MGFH01000251">
    <property type="protein sequence ID" value="OGM00775.1"/>
    <property type="molecule type" value="Genomic_DNA"/>
</dbReference>
<evidence type="ECO:0000313" key="4">
    <source>
        <dbReference type="EMBL" id="OGM00775.1"/>
    </source>
</evidence>
<dbReference type="GO" id="GO:0008233">
    <property type="term" value="F:peptidase activity"/>
    <property type="evidence" value="ECO:0007669"/>
    <property type="project" value="UniProtKB-KW"/>
</dbReference>
<dbReference type="AlphaFoldDB" id="A0A1F7WFE6"/>
<sequence length="262" mass="28989">MKELWLNPLFVVEALIGIILYGVLINTIRIAAQWERGIVLRLGRFESIKGPGLIFVAPVVDYIQFVDTRIQALNIPSQKVITRDNVPAEIDGVLFFLVMDVEKAIVKIQDFKFAISQYAQAVLRDVIGGLSLDDLLIERESIQQQIAKIVEVRIQEWGIHVDSIRLLDIALPEDLKKMMSRQASAEREKRATITKAEGDKQAASSLVDASTMMEKSPGAMHLRTLQTLDGLGSSPSNTVVLFPLDLSDALKKIGAALGEAKK</sequence>
<comment type="similarity">
    <text evidence="1">Belongs to the band 7/mec-2 family.</text>
</comment>
<evidence type="ECO:0000256" key="1">
    <source>
        <dbReference type="ARBA" id="ARBA00008164"/>
    </source>
</evidence>
<dbReference type="FunFam" id="3.30.479.30:FF:000004">
    <property type="entry name" value="Putative membrane protease family, stomatin"/>
    <property type="match status" value="1"/>
</dbReference>
<proteinExistence type="inferred from homology"/>
<accession>A0A1F7WFE6</accession>
<dbReference type="GO" id="GO:0098552">
    <property type="term" value="C:side of membrane"/>
    <property type="evidence" value="ECO:0007669"/>
    <property type="project" value="UniProtKB-ARBA"/>
</dbReference>
<keyword evidence="2" id="KW-0472">Membrane</keyword>
<dbReference type="Proteomes" id="UP000178735">
    <property type="component" value="Unassembled WGS sequence"/>
</dbReference>
<dbReference type="CDD" id="cd08826">
    <property type="entry name" value="SPFH_eoslipins_u1"/>
    <property type="match status" value="1"/>
</dbReference>
<dbReference type="GO" id="GO:0005886">
    <property type="term" value="C:plasma membrane"/>
    <property type="evidence" value="ECO:0007669"/>
    <property type="project" value="InterPro"/>
</dbReference>
<feature type="domain" description="Band 7" evidence="3">
    <location>
        <begin position="26"/>
        <end position="183"/>
    </location>
</feature>
<dbReference type="SUPFAM" id="SSF117892">
    <property type="entry name" value="Band 7/SPFH domain"/>
    <property type="match status" value="1"/>
</dbReference>
<dbReference type="Pfam" id="PF01145">
    <property type="entry name" value="Band_7"/>
    <property type="match status" value="1"/>
</dbReference>
<name>A0A1F7WFE6_9BACT</name>
<keyword evidence="4" id="KW-0645">Protease</keyword>
<dbReference type="InterPro" id="IPR001107">
    <property type="entry name" value="Band_7"/>
</dbReference>
<dbReference type="InterPro" id="IPR001972">
    <property type="entry name" value="Stomatin_HflK_fam"/>
</dbReference>
<dbReference type="Gene3D" id="6.10.250.2090">
    <property type="match status" value="1"/>
</dbReference>
<protein>
    <submittedName>
        <fullName evidence="4">Membrane protease subunit, stomatin/prohibitin</fullName>
    </submittedName>
</protein>
<dbReference type="SMART" id="SM00244">
    <property type="entry name" value="PHB"/>
    <property type="match status" value="1"/>
</dbReference>
<dbReference type="InterPro" id="IPR036013">
    <property type="entry name" value="Band_7/SPFH_dom_sf"/>
</dbReference>
<dbReference type="InterPro" id="IPR043202">
    <property type="entry name" value="Band-7_stomatin-like"/>
</dbReference>
<comment type="caution">
    <text evidence="4">The sequence shown here is derived from an EMBL/GenBank/DDBJ whole genome shotgun (WGS) entry which is preliminary data.</text>
</comment>
<organism evidence="4 5">
    <name type="scientific">Candidatus Wallbacteria bacterium GWC2_49_35</name>
    <dbReference type="NCBI Taxonomy" id="1817813"/>
    <lineage>
        <taxon>Bacteria</taxon>
        <taxon>Candidatus Walliibacteriota</taxon>
    </lineage>
</organism>
<dbReference type="PRINTS" id="PR00721">
    <property type="entry name" value="STOMATIN"/>
</dbReference>
<evidence type="ECO:0000256" key="2">
    <source>
        <dbReference type="SAM" id="Phobius"/>
    </source>
</evidence>
<dbReference type="Gene3D" id="3.30.479.30">
    <property type="entry name" value="Band 7 domain"/>
    <property type="match status" value="1"/>
</dbReference>
<dbReference type="PANTHER" id="PTHR10264">
    <property type="entry name" value="BAND 7 PROTEIN-RELATED"/>
    <property type="match status" value="1"/>
</dbReference>
<keyword evidence="2" id="KW-1133">Transmembrane helix</keyword>
<keyword evidence="4" id="KW-0378">Hydrolase</keyword>
<dbReference type="GO" id="GO:0006508">
    <property type="term" value="P:proteolysis"/>
    <property type="evidence" value="ECO:0007669"/>
    <property type="project" value="UniProtKB-KW"/>
</dbReference>
<dbReference type="STRING" id="1817813.A2008_07815"/>
<feature type="transmembrane region" description="Helical" evidence="2">
    <location>
        <begin position="6"/>
        <end position="28"/>
    </location>
</feature>
<keyword evidence="2" id="KW-0812">Transmembrane</keyword>
<evidence type="ECO:0000259" key="3">
    <source>
        <dbReference type="SMART" id="SM00244"/>
    </source>
</evidence>
<dbReference type="PANTHER" id="PTHR10264:SF19">
    <property type="entry name" value="AT06885P-RELATED"/>
    <property type="match status" value="1"/>
</dbReference>
<gene>
    <name evidence="4" type="ORF">A2008_07815</name>
</gene>
<evidence type="ECO:0000313" key="5">
    <source>
        <dbReference type="Proteomes" id="UP000178735"/>
    </source>
</evidence>